<feature type="signal peptide" evidence="2">
    <location>
        <begin position="1"/>
        <end position="25"/>
    </location>
</feature>
<proteinExistence type="predicted"/>
<feature type="region of interest" description="Disordered" evidence="1">
    <location>
        <begin position="31"/>
        <end position="118"/>
    </location>
</feature>
<reference evidence="3" key="1">
    <citation type="journal article" date="2017" name="Parasit. Vectors">
        <title>Sialotranscriptomics of Rhipicephalus zambeziensis reveals intricate expression profiles of secretory proteins and suggests tight temporal transcriptional regulation during blood-feeding.</title>
        <authorList>
            <person name="de Castro M.H."/>
            <person name="de Klerk D."/>
            <person name="Pienaar R."/>
            <person name="Rees D.J.G."/>
            <person name="Mans B.J."/>
        </authorList>
    </citation>
    <scope>NUCLEOTIDE SEQUENCE</scope>
    <source>
        <tissue evidence="3">Salivary glands</tissue>
    </source>
</reference>
<evidence type="ECO:0008006" key="4">
    <source>
        <dbReference type="Google" id="ProtNLM"/>
    </source>
</evidence>
<keyword evidence="2" id="KW-0732">Signal</keyword>
<protein>
    <recommendedName>
        <fullName evidence="4">Glycine rich superfamily member</fullName>
    </recommendedName>
</protein>
<evidence type="ECO:0000256" key="2">
    <source>
        <dbReference type="SAM" id="SignalP"/>
    </source>
</evidence>
<evidence type="ECO:0000256" key="1">
    <source>
        <dbReference type="SAM" id="MobiDB-lite"/>
    </source>
</evidence>
<name>A0A224YK72_9ACAR</name>
<feature type="compositionally biased region" description="Basic and acidic residues" evidence="1">
    <location>
        <begin position="108"/>
        <end position="118"/>
    </location>
</feature>
<organism evidence="3">
    <name type="scientific">Rhipicephalus zambeziensis</name>
    <dbReference type="NCBI Taxonomy" id="60191"/>
    <lineage>
        <taxon>Eukaryota</taxon>
        <taxon>Metazoa</taxon>
        <taxon>Ecdysozoa</taxon>
        <taxon>Arthropoda</taxon>
        <taxon>Chelicerata</taxon>
        <taxon>Arachnida</taxon>
        <taxon>Acari</taxon>
        <taxon>Parasitiformes</taxon>
        <taxon>Ixodida</taxon>
        <taxon>Ixodoidea</taxon>
        <taxon>Ixodidae</taxon>
        <taxon>Rhipicephalinae</taxon>
        <taxon>Rhipicephalus</taxon>
        <taxon>Rhipicephalus</taxon>
    </lineage>
</organism>
<dbReference type="AlphaFoldDB" id="A0A224YK72"/>
<accession>A0A224YK72</accession>
<sequence>MPKLFSGRVLFVVIVFFVLLCAVQQLAIAGGGHSKGYQRRGEPYSPHYEHHQSRYHSPHRRRHEKRGHSRVHFQQGYQEFPGRVPRVPALQKQVPFQRPRLPGSSQDPRVRHDENALP</sequence>
<dbReference type="EMBL" id="GFPF01003096">
    <property type="protein sequence ID" value="MAA14242.1"/>
    <property type="molecule type" value="Transcribed_RNA"/>
</dbReference>
<feature type="chain" id="PRO_5012307712" description="Glycine rich superfamily member" evidence="2">
    <location>
        <begin position="26"/>
        <end position="118"/>
    </location>
</feature>
<feature type="compositionally biased region" description="Basic residues" evidence="1">
    <location>
        <begin position="53"/>
        <end position="71"/>
    </location>
</feature>
<feature type="compositionally biased region" description="Basic and acidic residues" evidence="1">
    <location>
        <begin position="39"/>
        <end position="52"/>
    </location>
</feature>
<evidence type="ECO:0000313" key="3">
    <source>
        <dbReference type="EMBL" id="MAA14242.1"/>
    </source>
</evidence>